<dbReference type="Proteomes" id="UP001151760">
    <property type="component" value="Unassembled WGS sequence"/>
</dbReference>
<dbReference type="PANTHER" id="PTHR42648">
    <property type="entry name" value="TRANSPOSASE, PUTATIVE-RELATED"/>
    <property type="match status" value="1"/>
</dbReference>
<sequence>MFLWAEAVATACYTQNHSLIHICHDKTPYELVHNKKPDLTFFRVFGALYYPTNDSEDLGKLQPMADIGIFLTEQMAPVQFSSGPAPNLLTPRPISLRLVPNPALAIPYAPPTIKELEMLFQSMFDEYFNPPGIRQNLIPNVPQDPIIPTGPSMSIAINLDAPSGSHTSSPLDHHSSSVHHGLAGGAYVRKVNRLLQLIRNHFVNVVRPRL</sequence>
<keyword evidence="2" id="KW-1185">Reference proteome</keyword>
<accession>A0ABQ4X095</accession>
<evidence type="ECO:0000313" key="1">
    <source>
        <dbReference type="EMBL" id="GJS58445.1"/>
    </source>
</evidence>
<comment type="caution">
    <text evidence="1">The sequence shown here is derived from an EMBL/GenBank/DDBJ whole genome shotgun (WGS) entry which is preliminary data.</text>
</comment>
<dbReference type="PANTHER" id="PTHR42648:SF32">
    <property type="entry name" value="RIBONUCLEASE H-LIKE DOMAIN, GAG-PRE-INTEGRASE DOMAIN PROTEIN-RELATED"/>
    <property type="match status" value="1"/>
</dbReference>
<proteinExistence type="predicted"/>
<evidence type="ECO:0000313" key="2">
    <source>
        <dbReference type="Proteomes" id="UP001151760"/>
    </source>
</evidence>
<reference evidence="1" key="2">
    <citation type="submission" date="2022-01" db="EMBL/GenBank/DDBJ databases">
        <authorList>
            <person name="Yamashiro T."/>
            <person name="Shiraishi A."/>
            <person name="Satake H."/>
            <person name="Nakayama K."/>
        </authorList>
    </citation>
    <scope>NUCLEOTIDE SEQUENCE</scope>
</reference>
<organism evidence="1 2">
    <name type="scientific">Tanacetum coccineum</name>
    <dbReference type="NCBI Taxonomy" id="301880"/>
    <lineage>
        <taxon>Eukaryota</taxon>
        <taxon>Viridiplantae</taxon>
        <taxon>Streptophyta</taxon>
        <taxon>Embryophyta</taxon>
        <taxon>Tracheophyta</taxon>
        <taxon>Spermatophyta</taxon>
        <taxon>Magnoliopsida</taxon>
        <taxon>eudicotyledons</taxon>
        <taxon>Gunneridae</taxon>
        <taxon>Pentapetalae</taxon>
        <taxon>asterids</taxon>
        <taxon>campanulids</taxon>
        <taxon>Asterales</taxon>
        <taxon>Asteraceae</taxon>
        <taxon>Asteroideae</taxon>
        <taxon>Anthemideae</taxon>
        <taxon>Anthemidinae</taxon>
        <taxon>Tanacetum</taxon>
    </lineage>
</organism>
<name>A0ABQ4X095_9ASTR</name>
<gene>
    <name evidence="1" type="ORF">Tco_0653229</name>
</gene>
<dbReference type="InterPro" id="IPR039537">
    <property type="entry name" value="Retrotran_Ty1/copia-like"/>
</dbReference>
<protein>
    <submittedName>
        <fullName evidence="1">Retrovirus-related pol polyprotein from transposon TNT 1-94</fullName>
    </submittedName>
</protein>
<dbReference type="EMBL" id="BQNB010009079">
    <property type="protein sequence ID" value="GJS58445.1"/>
    <property type="molecule type" value="Genomic_DNA"/>
</dbReference>
<reference evidence="1" key="1">
    <citation type="journal article" date="2022" name="Int. J. Mol. Sci.">
        <title>Draft Genome of Tanacetum Coccineum: Genomic Comparison of Closely Related Tanacetum-Family Plants.</title>
        <authorList>
            <person name="Yamashiro T."/>
            <person name="Shiraishi A."/>
            <person name="Nakayama K."/>
            <person name="Satake H."/>
        </authorList>
    </citation>
    <scope>NUCLEOTIDE SEQUENCE</scope>
</reference>